<feature type="transmembrane region" description="Helical" evidence="5">
    <location>
        <begin position="226"/>
        <end position="247"/>
    </location>
</feature>
<dbReference type="GO" id="GO:0005384">
    <property type="term" value="F:manganese ion transmembrane transporter activity"/>
    <property type="evidence" value="ECO:0007669"/>
    <property type="project" value="InterPro"/>
</dbReference>
<dbReference type="Proteomes" id="UP000825134">
    <property type="component" value="Chromosome"/>
</dbReference>
<dbReference type="InterPro" id="IPR008217">
    <property type="entry name" value="Ccc1_fam"/>
</dbReference>
<dbReference type="AlphaFoldDB" id="A0AAQ0ELW8"/>
<gene>
    <name evidence="6" type="ORF">INQ84_01720</name>
</gene>
<name>A0AAQ0ELW8_9CHLA</name>
<keyword evidence="2 5" id="KW-0812">Transmembrane</keyword>
<organism evidence="6 7">
    <name type="scientific">Chlamydia suis</name>
    <dbReference type="NCBI Taxonomy" id="83559"/>
    <lineage>
        <taxon>Bacteria</taxon>
        <taxon>Pseudomonadati</taxon>
        <taxon>Chlamydiota</taxon>
        <taxon>Chlamydiia</taxon>
        <taxon>Chlamydiales</taxon>
        <taxon>Chlamydiaceae</taxon>
        <taxon>Chlamydia/Chlamydophila group</taxon>
        <taxon>Chlamydia</taxon>
    </lineage>
</organism>
<evidence type="ECO:0000256" key="4">
    <source>
        <dbReference type="ARBA" id="ARBA00023136"/>
    </source>
</evidence>
<evidence type="ECO:0000313" key="6">
    <source>
        <dbReference type="EMBL" id="QYC74702.1"/>
    </source>
</evidence>
<reference evidence="6" key="1">
    <citation type="journal article" date="2021" name="Front. Microbiol.">
        <title>Generation of Tetracycline and Rifamycin Resistant Chlamydia Suis Recombinants.</title>
        <authorList>
            <person name="Marti H."/>
            <person name="Bommana S."/>
            <person name="Read T.D."/>
            <person name="Pesch T."/>
            <person name="Prahauser B."/>
            <person name="Dean D."/>
            <person name="Borel N."/>
        </authorList>
    </citation>
    <scope>NUCLEOTIDE SEQUENCE</scope>
    <source>
        <strain evidence="6">208.1</strain>
    </source>
</reference>
<evidence type="ECO:0000313" key="7">
    <source>
        <dbReference type="Proteomes" id="UP000825134"/>
    </source>
</evidence>
<evidence type="ECO:0000256" key="3">
    <source>
        <dbReference type="ARBA" id="ARBA00022989"/>
    </source>
</evidence>
<feature type="transmembrane region" description="Helical" evidence="5">
    <location>
        <begin position="42"/>
        <end position="62"/>
    </location>
</feature>
<evidence type="ECO:0000256" key="1">
    <source>
        <dbReference type="ARBA" id="ARBA00004127"/>
    </source>
</evidence>
<evidence type="ECO:0000256" key="5">
    <source>
        <dbReference type="SAM" id="Phobius"/>
    </source>
</evidence>
<sequence length="248" mass="27935">MSSEYEHFGDLSPEEHLKEVQDMHKVCKGEPHQTKKGGWYHLASDAIDCGVFIFFIRTVFFLTPTLPLASYGKLLLATGVSWIFYTSCKCAQSAWAYMELTHRNMLQEKKEIETHPEQERMELRALYANQGFQEPLLSQMTDFVCSDSSLLLDTMLREELHIQLENYPHPLKQGGMKACGGILGLLLFFPIALTVSYTVSVLLAALVISALFALKTRLINNAVTPAIVWGVGIFITTISFCCSVIRLF</sequence>
<dbReference type="EMBL" id="CP063185">
    <property type="protein sequence ID" value="QYC74702.1"/>
    <property type="molecule type" value="Genomic_DNA"/>
</dbReference>
<dbReference type="CDD" id="cd02437">
    <property type="entry name" value="CCC1_like_1"/>
    <property type="match status" value="1"/>
</dbReference>
<comment type="subcellular location">
    <subcellularLocation>
        <location evidence="1">Endomembrane system</location>
        <topology evidence="1">Multi-pass membrane protein</topology>
    </subcellularLocation>
</comment>
<dbReference type="RefSeq" id="WP_080122599.1">
    <property type="nucleotide sequence ID" value="NZ_CP063062.1"/>
</dbReference>
<proteinExistence type="predicted"/>
<dbReference type="GO" id="GO:0012505">
    <property type="term" value="C:endomembrane system"/>
    <property type="evidence" value="ECO:0007669"/>
    <property type="project" value="UniProtKB-SubCell"/>
</dbReference>
<dbReference type="GO" id="GO:0030026">
    <property type="term" value="P:intracellular manganese ion homeostasis"/>
    <property type="evidence" value="ECO:0007669"/>
    <property type="project" value="InterPro"/>
</dbReference>
<dbReference type="Pfam" id="PF01988">
    <property type="entry name" value="VIT1"/>
    <property type="match status" value="1"/>
</dbReference>
<accession>A0AAQ0ELW8</accession>
<evidence type="ECO:0000256" key="2">
    <source>
        <dbReference type="ARBA" id="ARBA00022692"/>
    </source>
</evidence>
<keyword evidence="4 5" id="KW-0472">Membrane</keyword>
<protein>
    <submittedName>
        <fullName evidence="6">VIT1/CCC1 transporter family protein</fullName>
    </submittedName>
</protein>
<feature type="transmembrane region" description="Helical" evidence="5">
    <location>
        <begin position="182"/>
        <end position="214"/>
    </location>
</feature>
<keyword evidence="3 5" id="KW-1133">Transmembrane helix</keyword>